<name>A0A1M6I2U9_9PROT</name>
<dbReference type="RefSeq" id="WP_073134635.1">
    <property type="nucleotide sequence ID" value="NZ_FQZF01000011.1"/>
</dbReference>
<evidence type="ECO:0000313" key="3">
    <source>
        <dbReference type="Proteomes" id="UP000184387"/>
    </source>
</evidence>
<gene>
    <name evidence="2" type="ORF">SAMN02745194_02186</name>
</gene>
<evidence type="ECO:0000313" key="2">
    <source>
        <dbReference type="EMBL" id="SHJ28604.1"/>
    </source>
</evidence>
<sequence length="87" mass="9134">MTSLQLLRITALALGTLLSGGAMAACSDAQAEAKMTELTNLMGPLMTRNAALTQTIAAEMQATMLQPTSDATCATYDRLITRARAGR</sequence>
<evidence type="ECO:0000256" key="1">
    <source>
        <dbReference type="SAM" id="SignalP"/>
    </source>
</evidence>
<dbReference type="Proteomes" id="UP000184387">
    <property type="component" value="Unassembled WGS sequence"/>
</dbReference>
<keyword evidence="1" id="KW-0732">Signal</keyword>
<feature type="chain" id="PRO_5009918293" description="UrcA family protein" evidence="1">
    <location>
        <begin position="25"/>
        <end position="87"/>
    </location>
</feature>
<dbReference type="AlphaFoldDB" id="A0A1M6I2U9"/>
<dbReference type="EMBL" id="FQZF01000011">
    <property type="protein sequence ID" value="SHJ28604.1"/>
    <property type="molecule type" value="Genomic_DNA"/>
</dbReference>
<reference evidence="2 3" key="1">
    <citation type="submission" date="2016-11" db="EMBL/GenBank/DDBJ databases">
        <authorList>
            <person name="Jaros S."/>
            <person name="Januszkiewicz K."/>
            <person name="Wedrychowicz H."/>
        </authorList>
    </citation>
    <scope>NUCLEOTIDE SEQUENCE [LARGE SCALE GENOMIC DNA]</scope>
    <source>
        <strain evidence="2 3">DSM 14916</strain>
    </source>
</reference>
<organism evidence="2 3">
    <name type="scientific">Muricoccus roseus</name>
    <dbReference type="NCBI Taxonomy" id="198092"/>
    <lineage>
        <taxon>Bacteria</taxon>
        <taxon>Pseudomonadati</taxon>
        <taxon>Pseudomonadota</taxon>
        <taxon>Alphaproteobacteria</taxon>
        <taxon>Acetobacterales</taxon>
        <taxon>Roseomonadaceae</taxon>
        <taxon>Muricoccus</taxon>
    </lineage>
</organism>
<keyword evidence="3" id="KW-1185">Reference proteome</keyword>
<protein>
    <recommendedName>
        <fullName evidence="4">UrcA family protein</fullName>
    </recommendedName>
</protein>
<feature type="signal peptide" evidence="1">
    <location>
        <begin position="1"/>
        <end position="24"/>
    </location>
</feature>
<evidence type="ECO:0008006" key="4">
    <source>
        <dbReference type="Google" id="ProtNLM"/>
    </source>
</evidence>
<dbReference type="OrthoDB" id="7283059at2"/>
<proteinExistence type="predicted"/>
<accession>A0A1M6I2U9</accession>